<organism evidence="6 7">
    <name type="scientific">Rubrobacter taiwanensis</name>
    <dbReference type="NCBI Taxonomy" id="185139"/>
    <lineage>
        <taxon>Bacteria</taxon>
        <taxon>Bacillati</taxon>
        <taxon>Actinomycetota</taxon>
        <taxon>Rubrobacteria</taxon>
        <taxon>Rubrobacterales</taxon>
        <taxon>Rubrobacteraceae</taxon>
        <taxon>Rubrobacter</taxon>
    </lineage>
</organism>
<evidence type="ECO:0000256" key="3">
    <source>
        <dbReference type="ARBA" id="ARBA00023052"/>
    </source>
</evidence>
<name>A0A4R1BGS0_9ACTN</name>
<dbReference type="GO" id="GO:0006086">
    <property type="term" value="P:pyruvate decarboxylation to acetyl-CoA"/>
    <property type="evidence" value="ECO:0007669"/>
    <property type="project" value="TreeGrafter"/>
</dbReference>
<dbReference type="AlphaFoldDB" id="A0A4R1BGS0"/>
<dbReference type="GO" id="GO:0004739">
    <property type="term" value="F:pyruvate dehydrogenase (acetyl-transferring) activity"/>
    <property type="evidence" value="ECO:0007669"/>
    <property type="project" value="TreeGrafter"/>
</dbReference>
<dbReference type="InterPro" id="IPR001017">
    <property type="entry name" value="DH_E1"/>
</dbReference>
<dbReference type="SUPFAM" id="SSF52518">
    <property type="entry name" value="Thiamin diphosphate-binding fold (THDP-binding)"/>
    <property type="match status" value="1"/>
</dbReference>
<dbReference type="PANTHER" id="PTHR11516">
    <property type="entry name" value="PYRUVATE DEHYDROGENASE E1 COMPONENT, ALPHA SUBUNIT BACTERIAL AND ORGANELLAR"/>
    <property type="match status" value="1"/>
</dbReference>
<feature type="compositionally biased region" description="Acidic residues" evidence="4">
    <location>
        <begin position="319"/>
        <end position="343"/>
    </location>
</feature>
<dbReference type="InterPro" id="IPR029061">
    <property type="entry name" value="THDP-binding"/>
</dbReference>
<keyword evidence="2" id="KW-0560">Oxidoreductase</keyword>
<comment type="cofactor">
    <cofactor evidence="1">
        <name>thiamine diphosphate</name>
        <dbReference type="ChEBI" id="CHEBI:58937"/>
    </cofactor>
</comment>
<dbReference type="CDD" id="cd02000">
    <property type="entry name" value="TPP_E1_PDC_ADC_BCADC"/>
    <property type="match status" value="1"/>
</dbReference>
<proteinExistence type="predicted"/>
<feature type="region of interest" description="Disordered" evidence="4">
    <location>
        <begin position="315"/>
        <end position="343"/>
    </location>
</feature>
<keyword evidence="3" id="KW-0786">Thiamine pyrophosphate</keyword>
<comment type="caution">
    <text evidence="6">The sequence shown here is derived from an EMBL/GenBank/DDBJ whole genome shotgun (WGS) entry which is preliminary data.</text>
</comment>
<dbReference type="Proteomes" id="UP000295244">
    <property type="component" value="Unassembled WGS sequence"/>
</dbReference>
<dbReference type="EMBL" id="SKBU01000016">
    <property type="protein sequence ID" value="TCJ16399.1"/>
    <property type="molecule type" value="Genomic_DNA"/>
</dbReference>
<dbReference type="Pfam" id="PF00676">
    <property type="entry name" value="E1_dh"/>
    <property type="match status" value="1"/>
</dbReference>
<keyword evidence="6" id="KW-0670">Pyruvate</keyword>
<evidence type="ECO:0000256" key="1">
    <source>
        <dbReference type="ARBA" id="ARBA00001964"/>
    </source>
</evidence>
<accession>A0A4R1BGS0</accession>
<dbReference type="PANTHER" id="PTHR11516:SF60">
    <property type="entry name" value="PYRUVATE DEHYDROGENASE E1 COMPONENT SUBUNIT ALPHA"/>
    <property type="match status" value="1"/>
</dbReference>
<evidence type="ECO:0000313" key="7">
    <source>
        <dbReference type="Proteomes" id="UP000295244"/>
    </source>
</evidence>
<evidence type="ECO:0000256" key="2">
    <source>
        <dbReference type="ARBA" id="ARBA00023002"/>
    </source>
</evidence>
<keyword evidence="7" id="KW-1185">Reference proteome</keyword>
<dbReference type="InterPro" id="IPR050642">
    <property type="entry name" value="PDH_E1_Alpha_Subunit"/>
</dbReference>
<evidence type="ECO:0000259" key="5">
    <source>
        <dbReference type="Pfam" id="PF00676"/>
    </source>
</evidence>
<dbReference type="GO" id="GO:0000287">
    <property type="term" value="F:magnesium ion binding"/>
    <property type="evidence" value="ECO:0007669"/>
    <property type="project" value="UniProtKB-ARBA"/>
</dbReference>
<dbReference type="RefSeq" id="WP_132691391.1">
    <property type="nucleotide sequence ID" value="NZ_SKBU01000016.1"/>
</dbReference>
<reference evidence="6 7" key="1">
    <citation type="submission" date="2019-03" db="EMBL/GenBank/DDBJ databases">
        <title>Whole genome sequence of a novel Rubrobacter taiwanensis strain, isolated from Yellowstone National Park.</title>
        <authorList>
            <person name="Freed S."/>
            <person name="Ramaley R.F."/>
            <person name="Kyndt J.A."/>
        </authorList>
    </citation>
    <scope>NUCLEOTIDE SEQUENCE [LARGE SCALE GENOMIC DNA]</scope>
    <source>
        <strain evidence="6 7">Yellowstone</strain>
    </source>
</reference>
<protein>
    <submittedName>
        <fullName evidence="6">Pyruvate dehydrogenase (Acetyl-transferring) E1 component subunit alpha</fullName>
    </submittedName>
</protein>
<sequence>MADEKQTEVSAAVDPERLVRLYREMVLVREFEEASQRSFRQGKIGGYLHVYTGQEAVAAGFLSQKKEEDKVITAYRDHAHALMLGADPKEAMAELFGKRTGMVKGKGGSMHLFDVDRGLMGGYGIVGGHVPLGVGIAYALRYRGSDGICQLYLGDGAVQTGAFHEAANLAGLWGRDGMCPVVFIVENNQYAMGTSVERSTANPDFAGKFEAYGIESEKVDGMSLEAVLEAGGRVFEEVRESGKAYAIEAITYRIAPHGAADFFEKYRTKEEVREWRQKDPIGLLEQRLLDLDAVDEEKLQEIKDEAKRTIEEAVRFADESEEPPPEELYTDVYAGEDEYLGKE</sequence>
<dbReference type="Gene3D" id="3.40.50.970">
    <property type="match status" value="1"/>
</dbReference>
<dbReference type="OrthoDB" id="9766715at2"/>
<evidence type="ECO:0000256" key="4">
    <source>
        <dbReference type="SAM" id="MobiDB-lite"/>
    </source>
</evidence>
<gene>
    <name evidence="6" type="ORF">E0L93_09735</name>
</gene>
<feature type="domain" description="Dehydrogenase E1 component" evidence="5">
    <location>
        <begin position="24"/>
        <end position="325"/>
    </location>
</feature>
<evidence type="ECO:0000313" key="6">
    <source>
        <dbReference type="EMBL" id="TCJ16399.1"/>
    </source>
</evidence>